<dbReference type="GO" id="GO:0006412">
    <property type="term" value="P:translation"/>
    <property type="evidence" value="ECO:0007669"/>
    <property type="project" value="UniProtKB-UniRule"/>
</dbReference>
<evidence type="ECO:0000256" key="1">
    <source>
        <dbReference type="ARBA" id="ARBA00005306"/>
    </source>
</evidence>
<dbReference type="AlphaFoldDB" id="A0A1M5TJD2"/>
<dbReference type="NCBIfam" id="NF004012">
    <property type="entry name" value="PRK05477.1-2"/>
    <property type="match status" value="1"/>
</dbReference>
<evidence type="ECO:0000256" key="6">
    <source>
        <dbReference type="ARBA" id="ARBA00022917"/>
    </source>
</evidence>
<evidence type="ECO:0000256" key="2">
    <source>
        <dbReference type="ARBA" id="ARBA00011123"/>
    </source>
</evidence>
<dbReference type="PROSITE" id="PS01234">
    <property type="entry name" value="GATB"/>
    <property type="match status" value="1"/>
</dbReference>
<dbReference type="InterPro" id="IPR017958">
    <property type="entry name" value="Gln-tRNA_amidoTrfase_suB_CS"/>
</dbReference>
<keyword evidence="5 10" id="KW-0067">ATP-binding</keyword>
<comment type="similarity">
    <text evidence="1 10">Belongs to the GatB/GatE family. GatB subfamily.</text>
</comment>
<dbReference type="Proteomes" id="UP000242592">
    <property type="component" value="Unassembled WGS sequence"/>
</dbReference>
<dbReference type="EMBL" id="FQXN01000005">
    <property type="protein sequence ID" value="SHH50915.1"/>
    <property type="molecule type" value="Genomic_DNA"/>
</dbReference>
<dbReference type="Pfam" id="PF02637">
    <property type="entry name" value="GatB_Yqey"/>
    <property type="match status" value="1"/>
</dbReference>
<comment type="catalytic activity">
    <reaction evidence="9 10">
        <text>L-glutamyl-tRNA(Gln) + L-glutamine + ATP + H2O = L-glutaminyl-tRNA(Gln) + L-glutamate + ADP + phosphate + H(+)</text>
        <dbReference type="Rhea" id="RHEA:17521"/>
        <dbReference type="Rhea" id="RHEA-COMP:9681"/>
        <dbReference type="Rhea" id="RHEA-COMP:9684"/>
        <dbReference type="ChEBI" id="CHEBI:15377"/>
        <dbReference type="ChEBI" id="CHEBI:15378"/>
        <dbReference type="ChEBI" id="CHEBI:29985"/>
        <dbReference type="ChEBI" id="CHEBI:30616"/>
        <dbReference type="ChEBI" id="CHEBI:43474"/>
        <dbReference type="ChEBI" id="CHEBI:58359"/>
        <dbReference type="ChEBI" id="CHEBI:78520"/>
        <dbReference type="ChEBI" id="CHEBI:78521"/>
        <dbReference type="ChEBI" id="CHEBI:456216"/>
    </reaction>
</comment>
<dbReference type="GO" id="GO:0070681">
    <property type="term" value="P:glutaminyl-tRNAGln biosynthesis via transamidation"/>
    <property type="evidence" value="ECO:0007669"/>
    <property type="project" value="TreeGrafter"/>
</dbReference>
<evidence type="ECO:0000259" key="11">
    <source>
        <dbReference type="SMART" id="SM00845"/>
    </source>
</evidence>
<accession>A0A1M5TJD2</accession>
<evidence type="ECO:0000256" key="8">
    <source>
        <dbReference type="ARBA" id="ARBA00047380"/>
    </source>
</evidence>
<dbReference type="GO" id="GO:0005524">
    <property type="term" value="F:ATP binding"/>
    <property type="evidence" value="ECO:0007669"/>
    <property type="project" value="UniProtKB-KW"/>
</dbReference>
<evidence type="ECO:0000256" key="10">
    <source>
        <dbReference type="HAMAP-Rule" id="MF_00121"/>
    </source>
</evidence>
<proteinExistence type="inferred from homology"/>
<evidence type="ECO:0000256" key="9">
    <source>
        <dbReference type="ARBA" id="ARBA00047913"/>
    </source>
</evidence>
<dbReference type="SUPFAM" id="SSF89095">
    <property type="entry name" value="GatB/YqeY motif"/>
    <property type="match status" value="1"/>
</dbReference>
<keyword evidence="6 10" id="KW-0648">Protein biosynthesis</keyword>
<dbReference type="GO" id="GO:0016740">
    <property type="term" value="F:transferase activity"/>
    <property type="evidence" value="ECO:0007669"/>
    <property type="project" value="UniProtKB-KW"/>
</dbReference>
<dbReference type="InterPro" id="IPR014746">
    <property type="entry name" value="Gln_synth/guanido_kin_cat_dom"/>
</dbReference>
<organism evidence="12 13">
    <name type="scientific">Thermosipho atlanticus DSM 15807</name>
    <dbReference type="NCBI Taxonomy" id="1123380"/>
    <lineage>
        <taxon>Bacteria</taxon>
        <taxon>Thermotogati</taxon>
        <taxon>Thermotogota</taxon>
        <taxon>Thermotogae</taxon>
        <taxon>Thermotogales</taxon>
        <taxon>Fervidobacteriaceae</taxon>
        <taxon>Thermosipho</taxon>
    </lineage>
</organism>
<dbReference type="Pfam" id="PF02934">
    <property type="entry name" value="GatB_N"/>
    <property type="match status" value="1"/>
</dbReference>
<dbReference type="EC" id="6.3.5.-" evidence="10"/>
<keyword evidence="3 10" id="KW-0436">Ligase</keyword>
<evidence type="ECO:0000256" key="7">
    <source>
        <dbReference type="ARBA" id="ARBA00024799"/>
    </source>
</evidence>
<dbReference type="STRING" id="1123380.SAMN02745199_1351"/>
<dbReference type="PANTHER" id="PTHR11659:SF0">
    <property type="entry name" value="GLUTAMYL-TRNA(GLN) AMIDOTRANSFERASE SUBUNIT B, MITOCHONDRIAL"/>
    <property type="match status" value="1"/>
</dbReference>
<dbReference type="InterPro" id="IPR042114">
    <property type="entry name" value="GatB_C_1"/>
</dbReference>
<keyword evidence="13" id="KW-1185">Reference proteome</keyword>
<reference evidence="13" key="1">
    <citation type="submission" date="2016-11" db="EMBL/GenBank/DDBJ databases">
        <authorList>
            <person name="Varghese N."/>
            <person name="Submissions S."/>
        </authorList>
    </citation>
    <scope>NUCLEOTIDE SEQUENCE [LARGE SCALE GENOMIC DNA]</scope>
    <source>
        <strain evidence="13">DSM 15807</strain>
    </source>
</reference>
<protein>
    <recommendedName>
        <fullName evidence="10">Aspartyl/glutamyl-tRNA(Asn/Gln) amidotransferase subunit B</fullName>
        <shortName evidence="10">Asp/Glu-ADT subunit B</shortName>
        <ecNumber evidence="10">6.3.5.-</ecNumber>
    </recommendedName>
</protein>
<name>A0A1M5TJD2_9BACT</name>
<dbReference type="PANTHER" id="PTHR11659">
    <property type="entry name" value="GLUTAMYL-TRNA GLN AMIDOTRANSFERASE SUBUNIT B MITOCHONDRIAL AND PROKARYOTIC PET112-RELATED"/>
    <property type="match status" value="1"/>
</dbReference>
<comment type="subunit">
    <text evidence="2 10">Heterotrimer of A, B and C subunits.</text>
</comment>
<comment type="function">
    <text evidence="7 10">Allows the formation of correctly charged Asn-tRNA(Asn) or Gln-tRNA(Gln) through the transamidation of misacylated Asp-tRNA(Asn) or Glu-tRNA(Gln) in organisms which lack either or both of asparaginyl-tRNA or glutaminyl-tRNA synthetases. The reaction takes place in the presence of glutamine and ATP through an activated phospho-Asp-tRNA(Asn) or phospho-Glu-tRNA(Gln).</text>
</comment>
<sequence length="476" mass="54685">MKFKPVIGLEIHVQLNTKTKAFCSCPSDVFELEPNSAICPICTGQPGALPVPSEEMFEYGILLAAALNCKIHEYSRFDRKNYFYPDLPKGYQITQFFYPLATDGYLKVKEKRIRIRRIHLEEDAGKLIHSSETITEASHSFVDMNRCGVPLAEIVTEPDISSPQEAREFLEKLRQILRYTGVSTGDMEKGALRCDANISVIDTETGIQSNKVEVKNMNSFKFVEKALEYEYRRIVSLMKKGEEVKKETRGWDLSSKTTISMRSKEEANDYRYFPEPDIPPVIFSRDYIEKIKAKLPELPDEKFERFKKAYKLGDYEAGILTSTVQLADFFERCVKITNNPKETSNWFLTELLRFASPEADFDELKIKPEHFKELFEMIEKGEISRNIAKNVFEETFVSGKSPRKIVEEKGLKIVGDESLIEDILKKLMEKYPDKVQEYKNGKTGLLGFFVGGVMRETKGKADPRKVNEIARRLLAD</sequence>
<dbReference type="InterPro" id="IPR006075">
    <property type="entry name" value="Asn/Gln-tRNA_Trfase_suB/E_cat"/>
</dbReference>
<gene>
    <name evidence="10" type="primary">gatB</name>
    <name evidence="12" type="ORF">SAMN02745199_1351</name>
</gene>
<keyword evidence="4 10" id="KW-0547">Nucleotide-binding</keyword>
<evidence type="ECO:0000313" key="12">
    <source>
        <dbReference type="EMBL" id="SHH50915.1"/>
    </source>
</evidence>
<dbReference type="OrthoDB" id="9804078at2"/>
<dbReference type="InterPro" id="IPR004413">
    <property type="entry name" value="GatB"/>
</dbReference>
<dbReference type="HAMAP" id="MF_00121">
    <property type="entry name" value="GatB"/>
    <property type="match status" value="1"/>
</dbReference>
<evidence type="ECO:0000256" key="5">
    <source>
        <dbReference type="ARBA" id="ARBA00022840"/>
    </source>
</evidence>
<dbReference type="Gene3D" id="1.10.150.380">
    <property type="entry name" value="GatB domain, N-terminal subdomain"/>
    <property type="match status" value="1"/>
</dbReference>
<dbReference type="RefSeq" id="WP_073073449.1">
    <property type="nucleotide sequence ID" value="NZ_FQXN01000005.1"/>
</dbReference>
<dbReference type="InterPro" id="IPR018027">
    <property type="entry name" value="Asn/Gln_amidotransferase"/>
</dbReference>
<evidence type="ECO:0000256" key="4">
    <source>
        <dbReference type="ARBA" id="ARBA00022741"/>
    </source>
</evidence>
<comment type="catalytic activity">
    <reaction evidence="8 10">
        <text>L-aspartyl-tRNA(Asn) + L-glutamine + ATP + H2O = L-asparaginyl-tRNA(Asn) + L-glutamate + ADP + phosphate + 2 H(+)</text>
        <dbReference type="Rhea" id="RHEA:14513"/>
        <dbReference type="Rhea" id="RHEA-COMP:9674"/>
        <dbReference type="Rhea" id="RHEA-COMP:9677"/>
        <dbReference type="ChEBI" id="CHEBI:15377"/>
        <dbReference type="ChEBI" id="CHEBI:15378"/>
        <dbReference type="ChEBI" id="CHEBI:29985"/>
        <dbReference type="ChEBI" id="CHEBI:30616"/>
        <dbReference type="ChEBI" id="CHEBI:43474"/>
        <dbReference type="ChEBI" id="CHEBI:58359"/>
        <dbReference type="ChEBI" id="CHEBI:78515"/>
        <dbReference type="ChEBI" id="CHEBI:78516"/>
        <dbReference type="ChEBI" id="CHEBI:456216"/>
    </reaction>
</comment>
<dbReference type="FunFam" id="1.10.10.410:FF:000001">
    <property type="entry name" value="Aspartyl/glutamyl-tRNA(Asn/Gln) amidotransferase subunit B"/>
    <property type="match status" value="1"/>
</dbReference>
<dbReference type="GO" id="GO:0050567">
    <property type="term" value="F:glutaminyl-tRNA synthase (glutamine-hydrolyzing) activity"/>
    <property type="evidence" value="ECO:0007669"/>
    <property type="project" value="UniProtKB-UniRule"/>
</dbReference>
<evidence type="ECO:0000313" key="13">
    <source>
        <dbReference type="Proteomes" id="UP000242592"/>
    </source>
</evidence>
<dbReference type="NCBIfam" id="NF004014">
    <property type="entry name" value="PRK05477.1-4"/>
    <property type="match status" value="1"/>
</dbReference>
<evidence type="ECO:0000256" key="3">
    <source>
        <dbReference type="ARBA" id="ARBA00022598"/>
    </source>
</evidence>
<dbReference type="Gene3D" id="1.10.10.410">
    <property type="match status" value="1"/>
</dbReference>
<feature type="domain" description="Asn/Gln amidotransferase" evidence="11">
    <location>
        <begin position="328"/>
        <end position="474"/>
    </location>
</feature>
<dbReference type="NCBIfam" id="TIGR00133">
    <property type="entry name" value="gatB"/>
    <property type="match status" value="1"/>
</dbReference>
<dbReference type="InterPro" id="IPR003789">
    <property type="entry name" value="Asn/Gln_tRNA_amidoTrase-B-like"/>
</dbReference>
<keyword evidence="12" id="KW-0808">Transferase</keyword>
<dbReference type="InterPro" id="IPR017959">
    <property type="entry name" value="Asn/Gln-tRNA_amidoTrfase_suB/E"/>
</dbReference>
<dbReference type="InterPro" id="IPR023168">
    <property type="entry name" value="GatB_Yqey_C_2"/>
</dbReference>
<dbReference type="GO" id="GO:0050566">
    <property type="term" value="F:asparaginyl-tRNA synthase (glutamine-hydrolyzing) activity"/>
    <property type="evidence" value="ECO:0007669"/>
    <property type="project" value="RHEA"/>
</dbReference>
<dbReference type="SMART" id="SM00845">
    <property type="entry name" value="GatB_Yqey"/>
    <property type="match status" value="1"/>
</dbReference>
<dbReference type="SUPFAM" id="SSF55931">
    <property type="entry name" value="Glutamine synthetase/guanido kinase"/>
    <property type="match status" value="1"/>
</dbReference>